<dbReference type="InterPro" id="IPR045851">
    <property type="entry name" value="AMP-bd_C_sf"/>
</dbReference>
<evidence type="ECO:0000256" key="3">
    <source>
        <dbReference type="ARBA" id="ARBA00022741"/>
    </source>
</evidence>
<dbReference type="NCBIfam" id="TIGR01217">
    <property type="entry name" value="ac_ac_CoA_syn"/>
    <property type="match status" value="1"/>
</dbReference>
<dbReference type="GO" id="GO:0030729">
    <property type="term" value="F:acetoacetate-CoA ligase activity"/>
    <property type="evidence" value="ECO:0007669"/>
    <property type="project" value="UniProtKB-EC"/>
</dbReference>
<evidence type="ECO:0000256" key="2">
    <source>
        <dbReference type="ARBA" id="ARBA00022598"/>
    </source>
</evidence>
<keyword evidence="3" id="KW-0547">Nucleotide-binding</keyword>
<dbReference type="Proteomes" id="UP001216440">
    <property type="component" value="Chromosome"/>
</dbReference>
<feature type="domain" description="AMP-dependent synthetase/ligase" evidence="5">
    <location>
        <begin position="93"/>
        <end position="460"/>
    </location>
</feature>
<evidence type="ECO:0000256" key="4">
    <source>
        <dbReference type="ARBA" id="ARBA00022840"/>
    </source>
</evidence>
<dbReference type="InterPro" id="IPR020845">
    <property type="entry name" value="AMP-binding_CS"/>
</dbReference>
<sequence length="646" mass="69061">MTGPAGLELDASALGGFCRWLRKNRDLDVSDYGELHRWSVTDLSGFWSAVQQYLDVPFRTAYREVLAEERMPGARWFPGVRTNYADGLLTDGDPQEPALITVREDGSTEALTTGEFRRRVAALARSLTSLGVGVGDRVVGYLPNVGESAVAFYAAASIGAVWASVGSDYGPDAAAARLGQLTPKVLIAVDGYRYAGVDRDCGPAVATLREAIGPAHTVIVPRLGSTVAPDCLDWRELTVGEATLEPVAVPFDHPLWVLFSSGTTGIPKGIVHSHGGVQLEMYKTLRLQWDLGTGSRLLWATSPSWVIWTLLVSAPLVGATAVLYDGSPTFPDTAGLWRAASAHRVTHFGTSPGFLAACERSGVLPGRLCDLSALRQIIATGSPVPPSANGWVSAHVGEQVPLVAISGGTDVVGAFVGGAPTVPVVPGEISAPCLGVKVEAWDPQGRALVNEVGELVVTRPMPSMPVALWGDESGERYRQAYFDTYPGTWRHGDWITVTDRNSVVIHGRSDATLNRNGVRMGSADIYAAVEELPEVHEALVIGAELPDGGYWMPLFVALRDGVELDDGLRDRIRRAIRRQASPRHVPDEIVAVPAIPHTKTGKKLEVPLKRILLGAEPGAVVAPAAVDAPEALDFFVRLAERRSARA</sequence>
<dbReference type="PANTHER" id="PTHR42921">
    <property type="entry name" value="ACETOACETYL-COA SYNTHETASE"/>
    <property type="match status" value="1"/>
</dbReference>
<protein>
    <submittedName>
        <fullName evidence="8">Acetoacetate--CoA ligase</fullName>
        <ecNumber evidence="8">6.2.1.16</ecNumber>
    </submittedName>
</protein>
<dbReference type="Pfam" id="PF00501">
    <property type="entry name" value="AMP-binding"/>
    <property type="match status" value="1"/>
</dbReference>
<dbReference type="InterPro" id="IPR025110">
    <property type="entry name" value="AMP-bd_C"/>
</dbReference>
<dbReference type="PROSITE" id="PS00455">
    <property type="entry name" value="AMP_BINDING"/>
    <property type="match status" value="1"/>
</dbReference>
<dbReference type="RefSeq" id="WP_279336174.1">
    <property type="nucleotide sequence ID" value="NZ_CP121682.1"/>
</dbReference>
<dbReference type="PANTHER" id="PTHR42921:SF1">
    <property type="entry name" value="ACETOACETYL-COA SYNTHETASE"/>
    <property type="match status" value="1"/>
</dbReference>
<feature type="domain" description="AMP-binding enzyme C-terminal" evidence="6">
    <location>
        <begin position="527"/>
        <end position="602"/>
    </location>
</feature>
<keyword evidence="4" id="KW-0067">ATP-binding</keyword>
<dbReference type="EC" id="6.2.1.16" evidence="8"/>
<dbReference type="Gene3D" id="3.40.50.12780">
    <property type="entry name" value="N-terminal domain of ligase-like"/>
    <property type="match status" value="1"/>
</dbReference>
<keyword evidence="9" id="KW-1185">Reference proteome</keyword>
<evidence type="ECO:0000313" key="9">
    <source>
        <dbReference type="Proteomes" id="UP001216440"/>
    </source>
</evidence>
<proteinExistence type="inferred from homology"/>
<evidence type="ECO:0000256" key="1">
    <source>
        <dbReference type="ARBA" id="ARBA00006432"/>
    </source>
</evidence>
<dbReference type="InterPro" id="IPR000873">
    <property type="entry name" value="AMP-dep_synth/lig_dom"/>
</dbReference>
<comment type="similarity">
    <text evidence="1">Belongs to the ATP-dependent AMP-binding enzyme family.</text>
</comment>
<evidence type="ECO:0000259" key="7">
    <source>
        <dbReference type="Pfam" id="PF16177"/>
    </source>
</evidence>
<reference evidence="8 9" key="1">
    <citation type="submission" date="2023-03" db="EMBL/GenBank/DDBJ databases">
        <authorList>
            <person name="Mo P."/>
        </authorList>
    </citation>
    <scope>NUCLEOTIDE SEQUENCE [LARGE SCALE GENOMIC DNA]</scope>
    <source>
        <strain evidence="8 9">HUAS 5</strain>
    </source>
</reference>
<dbReference type="EMBL" id="CP121682">
    <property type="protein sequence ID" value="WGD43122.1"/>
    <property type="molecule type" value="Genomic_DNA"/>
</dbReference>
<feature type="domain" description="Acetyl-coenzyme A synthetase N-terminal" evidence="7">
    <location>
        <begin position="32"/>
        <end position="85"/>
    </location>
</feature>
<dbReference type="InterPro" id="IPR042099">
    <property type="entry name" value="ANL_N_sf"/>
</dbReference>
<accession>A0ABY8K5J0</accession>
<dbReference type="Pfam" id="PF13193">
    <property type="entry name" value="AMP-binding_C"/>
    <property type="match status" value="1"/>
</dbReference>
<keyword evidence="2 8" id="KW-0436">Ligase</keyword>
<name>A0ABY8K5J0_9ACTN</name>
<dbReference type="InterPro" id="IPR005914">
    <property type="entry name" value="Acac_CoA_synth"/>
</dbReference>
<dbReference type="Pfam" id="PF16177">
    <property type="entry name" value="ACAS_N"/>
    <property type="match status" value="1"/>
</dbReference>
<evidence type="ECO:0000259" key="6">
    <source>
        <dbReference type="Pfam" id="PF13193"/>
    </source>
</evidence>
<dbReference type="InterPro" id="IPR032387">
    <property type="entry name" value="ACAS_N"/>
</dbReference>
<evidence type="ECO:0000313" key="8">
    <source>
        <dbReference type="EMBL" id="WGD43122.1"/>
    </source>
</evidence>
<dbReference type="Gene3D" id="3.30.300.30">
    <property type="match status" value="1"/>
</dbReference>
<dbReference type="SUPFAM" id="SSF56801">
    <property type="entry name" value="Acetyl-CoA synthetase-like"/>
    <property type="match status" value="1"/>
</dbReference>
<organism evidence="8 9">
    <name type="scientific">Streptomyces cathayae</name>
    <dbReference type="NCBI Taxonomy" id="3031124"/>
    <lineage>
        <taxon>Bacteria</taxon>
        <taxon>Bacillati</taxon>
        <taxon>Actinomycetota</taxon>
        <taxon>Actinomycetes</taxon>
        <taxon>Kitasatosporales</taxon>
        <taxon>Streptomycetaceae</taxon>
        <taxon>Streptomyces</taxon>
    </lineage>
</organism>
<dbReference type="NCBIfam" id="NF002937">
    <property type="entry name" value="PRK03584.1"/>
    <property type="match status" value="1"/>
</dbReference>
<evidence type="ECO:0000259" key="5">
    <source>
        <dbReference type="Pfam" id="PF00501"/>
    </source>
</evidence>
<gene>
    <name evidence="8" type="ORF">PYS65_24940</name>
</gene>